<accession>A0AAW3I0Y1</accession>
<dbReference type="AlphaFoldDB" id="A0AAW3I0Y1"/>
<evidence type="ECO:0000313" key="3">
    <source>
        <dbReference type="Proteomes" id="UP000037511"/>
    </source>
</evidence>
<sequence>MGGARQGSKKNDTTDRAKPIKQRPYSSAAFPHSNHCKMGSARSALWVLSMTVPRFTHPCMFS</sequence>
<reference evidence="2 3" key="1">
    <citation type="submission" date="2015-07" db="EMBL/GenBank/DDBJ databases">
        <title>Draft genome of Achromobacter spanius.</title>
        <authorList>
            <person name="Wang X."/>
        </authorList>
    </citation>
    <scope>NUCLEOTIDE SEQUENCE [LARGE SCALE GENOMIC DNA]</scope>
    <source>
        <strain evidence="2 3">CGMCC9173</strain>
    </source>
</reference>
<dbReference type="EMBL" id="LGVG01000029">
    <property type="protein sequence ID" value="KNE25908.1"/>
    <property type="molecule type" value="Genomic_DNA"/>
</dbReference>
<comment type="caution">
    <text evidence="2">The sequence shown here is derived from an EMBL/GenBank/DDBJ whole genome shotgun (WGS) entry which is preliminary data.</text>
</comment>
<name>A0AAW3I0Y1_9BURK</name>
<organism evidence="2 3">
    <name type="scientific">Achromobacter spanius</name>
    <dbReference type="NCBI Taxonomy" id="217203"/>
    <lineage>
        <taxon>Bacteria</taxon>
        <taxon>Pseudomonadati</taxon>
        <taxon>Pseudomonadota</taxon>
        <taxon>Betaproteobacteria</taxon>
        <taxon>Burkholderiales</taxon>
        <taxon>Alcaligenaceae</taxon>
        <taxon>Achromobacter</taxon>
    </lineage>
</organism>
<proteinExistence type="predicted"/>
<protein>
    <submittedName>
        <fullName evidence="2">Uncharacterized protein</fullName>
    </submittedName>
</protein>
<feature type="region of interest" description="Disordered" evidence="1">
    <location>
        <begin position="1"/>
        <end position="31"/>
    </location>
</feature>
<feature type="compositionally biased region" description="Basic and acidic residues" evidence="1">
    <location>
        <begin position="9"/>
        <end position="18"/>
    </location>
</feature>
<dbReference type="Proteomes" id="UP000037511">
    <property type="component" value="Unassembled WGS sequence"/>
</dbReference>
<gene>
    <name evidence="2" type="ORF">AFM18_20335</name>
</gene>
<evidence type="ECO:0000256" key="1">
    <source>
        <dbReference type="SAM" id="MobiDB-lite"/>
    </source>
</evidence>
<evidence type="ECO:0000313" key="2">
    <source>
        <dbReference type="EMBL" id="KNE25908.1"/>
    </source>
</evidence>